<evidence type="ECO:0000313" key="2">
    <source>
        <dbReference type="EMBL" id="OEG71662.1"/>
    </source>
</evidence>
<keyword evidence="1" id="KW-0812">Transmembrane</keyword>
<dbReference type="AlphaFoldDB" id="A0A1E5IMH5"/>
<dbReference type="EMBL" id="LNVX01000130">
    <property type="protein sequence ID" value="OEG71662.1"/>
    <property type="molecule type" value="Genomic_DNA"/>
</dbReference>
<sequence length="76" mass="8594">MHTIQSKIIALTAQSRMSENIVSIIPFIVLFMMYAIESDMMKSLFVTLPGNILLLVEALMVLAGLFVIRKMTEIDF</sequence>
<proteinExistence type="predicted"/>
<comment type="caution">
    <text evidence="2">The sequence shown here is derived from an EMBL/GenBank/DDBJ whole genome shotgun (WGS) entry which is preliminary data.</text>
</comment>
<accession>A0A1E5IMH5</accession>
<name>A0A1E5IMH5_ENDTX</name>
<dbReference type="Proteomes" id="UP000095237">
    <property type="component" value="Unassembled WGS sequence"/>
</dbReference>
<evidence type="ECO:0000313" key="3">
    <source>
        <dbReference type="Proteomes" id="UP000095237"/>
    </source>
</evidence>
<keyword evidence="3" id="KW-1185">Reference proteome</keyword>
<organism evidence="2 3">
    <name type="scientific">Endomicrobium trichonymphae</name>
    <dbReference type="NCBI Taxonomy" id="1408204"/>
    <lineage>
        <taxon>Bacteria</taxon>
        <taxon>Pseudomonadati</taxon>
        <taxon>Elusimicrobiota</taxon>
        <taxon>Endomicrobiia</taxon>
        <taxon>Endomicrobiales</taxon>
        <taxon>Endomicrobiaceae</taxon>
        <taxon>Candidatus Endomicrobiellum</taxon>
    </lineage>
</organism>
<reference evidence="2 3" key="1">
    <citation type="submission" date="2015-11" db="EMBL/GenBank/DDBJ databases">
        <title>Evidence for parallel genomic evolution in an endosymbiosis of termite gut flagellates.</title>
        <authorList>
            <person name="Zheng H."/>
        </authorList>
    </citation>
    <scope>NUCLEOTIDE SEQUENCE [LARGE SCALE GENOMIC DNA]</scope>
    <source>
        <strain evidence="2 3">CET450</strain>
    </source>
</reference>
<evidence type="ECO:0000256" key="1">
    <source>
        <dbReference type="SAM" id="Phobius"/>
    </source>
</evidence>
<keyword evidence="1" id="KW-1133">Transmembrane helix</keyword>
<keyword evidence="1" id="KW-0472">Membrane</keyword>
<feature type="transmembrane region" description="Helical" evidence="1">
    <location>
        <begin position="20"/>
        <end position="36"/>
    </location>
</feature>
<feature type="transmembrane region" description="Helical" evidence="1">
    <location>
        <begin position="48"/>
        <end position="68"/>
    </location>
</feature>
<protein>
    <submittedName>
        <fullName evidence="2">Uncharacterized protein</fullName>
    </submittedName>
</protein>
<gene>
    <name evidence="2" type="ORF">ATZ36_13585</name>
</gene>